<proteinExistence type="inferred from homology"/>
<dbReference type="GO" id="GO:0046526">
    <property type="term" value="F:D-xylulose reductase activity"/>
    <property type="evidence" value="ECO:0007669"/>
    <property type="project" value="UniProtKB-EC"/>
</dbReference>
<dbReference type="CDD" id="cd05285">
    <property type="entry name" value="sorbitol_DH"/>
    <property type="match status" value="1"/>
</dbReference>
<dbReference type="FunFam" id="3.40.50.720:FF:000068">
    <property type="entry name" value="Sorbitol dehydrogenase"/>
    <property type="match status" value="1"/>
</dbReference>
<dbReference type="GeneID" id="19326215"/>
<evidence type="ECO:0000256" key="12">
    <source>
        <dbReference type="ARBA" id="ARBA00037881"/>
    </source>
</evidence>
<dbReference type="OrthoDB" id="3941538at2759"/>
<dbReference type="InterPro" id="IPR011032">
    <property type="entry name" value="GroES-like_sf"/>
</dbReference>
<gene>
    <name evidence="18" type="ORF">UCRPA7_5640</name>
</gene>
<evidence type="ECO:0000313" key="19">
    <source>
        <dbReference type="Proteomes" id="UP000014074"/>
    </source>
</evidence>
<dbReference type="InterPro" id="IPR020843">
    <property type="entry name" value="ER"/>
</dbReference>
<keyword evidence="6" id="KW-0560">Oxidoreductase</keyword>
<dbReference type="Gene3D" id="3.40.50.720">
    <property type="entry name" value="NAD(P)-binding Rossmann-like Domain"/>
    <property type="match status" value="1"/>
</dbReference>
<dbReference type="AlphaFoldDB" id="R8BHR7"/>
<evidence type="ECO:0000256" key="15">
    <source>
        <dbReference type="ARBA" id="ARBA00049317"/>
    </source>
</evidence>
<dbReference type="EC" id="1.1.1.12" evidence="13"/>
<keyword evidence="19" id="KW-1185">Reference proteome</keyword>
<evidence type="ECO:0000256" key="14">
    <source>
        <dbReference type="ARBA" id="ARBA00039783"/>
    </source>
</evidence>
<keyword evidence="7" id="KW-0520">NAD</keyword>
<dbReference type="InterPro" id="IPR036291">
    <property type="entry name" value="NAD(P)-bd_dom_sf"/>
</dbReference>
<dbReference type="Proteomes" id="UP000014074">
    <property type="component" value="Unassembled WGS sequence"/>
</dbReference>
<keyword evidence="5" id="KW-0054">Arabinose catabolism</keyword>
<evidence type="ECO:0000256" key="10">
    <source>
        <dbReference type="ARBA" id="ARBA00026119"/>
    </source>
</evidence>
<evidence type="ECO:0000256" key="16">
    <source>
        <dbReference type="RuleBase" id="RU361277"/>
    </source>
</evidence>
<dbReference type="InterPro" id="IPR045306">
    <property type="entry name" value="SDH-like"/>
</dbReference>
<accession>R8BHR7</accession>
<dbReference type="SUPFAM" id="SSF51735">
    <property type="entry name" value="NAD(P)-binding Rossmann-fold domains"/>
    <property type="match status" value="1"/>
</dbReference>
<keyword evidence="3 16" id="KW-0479">Metal-binding</keyword>
<dbReference type="Pfam" id="PF00107">
    <property type="entry name" value="ADH_zinc_N"/>
    <property type="match status" value="1"/>
</dbReference>
<dbReference type="PROSITE" id="PS00059">
    <property type="entry name" value="ADH_ZINC"/>
    <property type="match status" value="1"/>
</dbReference>
<keyword evidence="4 16" id="KW-0862">Zinc</keyword>
<dbReference type="EC" id="1.1.1.9" evidence="10"/>
<dbReference type="GO" id="GO:0019568">
    <property type="term" value="P:arabinose catabolic process"/>
    <property type="evidence" value="ECO:0007669"/>
    <property type="project" value="UniProtKB-KW"/>
</dbReference>
<dbReference type="SMART" id="SM00829">
    <property type="entry name" value="PKS_ER"/>
    <property type="match status" value="1"/>
</dbReference>
<dbReference type="GO" id="GO:0003939">
    <property type="term" value="F:L-iditol 2-dehydrogenase (NAD+) activity"/>
    <property type="evidence" value="ECO:0007669"/>
    <property type="project" value="TreeGrafter"/>
</dbReference>
<comment type="similarity">
    <text evidence="2 16">Belongs to the zinc-containing alcohol dehydrogenase family.</text>
</comment>
<name>R8BHR7_PHAM7</name>
<dbReference type="SUPFAM" id="SSF50129">
    <property type="entry name" value="GroES-like"/>
    <property type="match status" value="1"/>
</dbReference>
<comment type="function">
    <text evidence="8">Xylitol dehydrogenase which catalyzes the conversion of xylitol to D-xylulose. Xylose is a major component of hemicelluloses such as xylan. Most fungi utilize D-xylose via three enzymatic reactions, xylose reductase (XR), xylitol dehydrogenase (XDH), and xylulokinase, to form xylulose 5-phosphate, which enters pentose phosphate pathway.</text>
</comment>
<evidence type="ECO:0000256" key="4">
    <source>
        <dbReference type="ARBA" id="ARBA00022833"/>
    </source>
</evidence>
<evidence type="ECO:0000256" key="11">
    <source>
        <dbReference type="ARBA" id="ARBA00030139"/>
    </source>
</evidence>
<comment type="cofactor">
    <cofactor evidence="1 16">
        <name>Zn(2+)</name>
        <dbReference type="ChEBI" id="CHEBI:29105"/>
    </cofactor>
</comment>
<dbReference type="EMBL" id="KB933188">
    <property type="protein sequence ID" value="EON98846.1"/>
    <property type="molecule type" value="Genomic_DNA"/>
</dbReference>
<dbReference type="RefSeq" id="XP_007916376.1">
    <property type="nucleotide sequence ID" value="XM_007918185.1"/>
</dbReference>
<dbReference type="GO" id="GO:0006062">
    <property type="term" value="P:sorbitol catabolic process"/>
    <property type="evidence" value="ECO:0007669"/>
    <property type="project" value="TreeGrafter"/>
</dbReference>
<evidence type="ECO:0000256" key="13">
    <source>
        <dbReference type="ARBA" id="ARBA00038954"/>
    </source>
</evidence>
<organism evidence="18 19">
    <name type="scientific">Phaeoacremonium minimum (strain UCR-PA7)</name>
    <name type="common">Esca disease fungus</name>
    <name type="synonym">Togninia minima</name>
    <dbReference type="NCBI Taxonomy" id="1286976"/>
    <lineage>
        <taxon>Eukaryota</taxon>
        <taxon>Fungi</taxon>
        <taxon>Dikarya</taxon>
        <taxon>Ascomycota</taxon>
        <taxon>Pezizomycotina</taxon>
        <taxon>Sordariomycetes</taxon>
        <taxon>Sordariomycetidae</taxon>
        <taxon>Togniniales</taxon>
        <taxon>Togniniaceae</taxon>
        <taxon>Phaeoacremonium</taxon>
    </lineage>
</organism>
<dbReference type="InterPro" id="IPR002328">
    <property type="entry name" value="ADH_Zn_CS"/>
</dbReference>
<evidence type="ECO:0000256" key="1">
    <source>
        <dbReference type="ARBA" id="ARBA00001947"/>
    </source>
</evidence>
<dbReference type="eggNOG" id="KOG0024">
    <property type="taxonomic scope" value="Eukaryota"/>
</dbReference>
<evidence type="ECO:0000256" key="2">
    <source>
        <dbReference type="ARBA" id="ARBA00008072"/>
    </source>
</evidence>
<dbReference type="Gene3D" id="3.90.180.10">
    <property type="entry name" value="Medium-chain alcohol dehydrogenases, catalytic domain"/>
    <property type="match status" value="1"/>
</dbReference>
<dbReference type="GO" id="GO:0008270">
    <property type="term" value="F:zinc ion binding"/>
    <property type="evidence" value="ECO:0007669"/>
    <property type="project" value="InterPro"/>
</dbReference>
<dbReference type="InterPro" id="IPR013154">
    <property type="entry name" value="ADH-like_N"/>
</dbReference>
<reference evidence="19" key="1">
    <citation type="journal article" date="2013" name="Genome Announc.">
        <title>Draft genome sequence of the ascomycete Phaeoacremonium aleophilum strain UCR-PA7, a causal agent of the esca disease complex in grapevines.</title>
        <authorList>
            <person name="Blanco-Ulate B."/>
            <person name="Rolshausen P."/>
            <person name="Cantu D."/>
        </authorList>
    </citation>
    <scope>NUCLEOTIDE SEQUENCE [LARGE SCALE GENOMIC DNA]</scope>
    <source>
        <strain evidence="19">UCR-PA7</strain>
    </source>
</reference>
<evidence type="ECO:0000256" key="9">
    <source>
        <dbReference type="ARBA" id="ARBA00025713"/>
    </source>
</evidence>
<dbReference type="PANTHER" id="PTHR43161">
    <property type="entry name" value="SORBITOL DEHYDROGENASE"/>
    <property type="match status" value="1"/>
</dbReference>
<dbReference type="InterPro" id="IPR013149">
    <property type="entry name" value="ADH-like_C"/>
</dbReference>
<comment type="catalytic activity">
    <reaction evidence="15">
        <text>L-arabinitol + NAD(+) = L-xylulose + NADH + H(+)</text>
        <dbReference type="Rhea" id="RHEA:16381"/>
        <dbReference type="ChEBI" id="CHEBI:15378"/>
        <dbReference type="ChEBI" id="CHEBI:17399"/>
        <dbReference type="ChEBI" id="CHEBI:18403"/>
        <dbReference type="ChEBI" id="CHEBI:57540"/>
        <dbReference type="ChEBI" id="CHEBI:57945"/>
        <dbReference type="EC" id="1.1.1.12"/>
    </reaction>
</comment>
<evidence type="ECO:0000256" key="8">
    <source>
        <dbReference type="ARBA" id="ARBA00024843"/>
    </source>
</evidence>
<evidence type="ECO:0000313" key="18">
    <source>
        <dbReference type="EMBL" id="EON98846.1"/>
    </source>
</evidence>
<protein>
    <recommendedName>
        <fullName evidence="14">L-arabinitol 4-dehydrogenase</fullName>
        <ecNumber evidence="13">1.1.1.12</ecNumber>
        <ecNumber evidence="10">1.1.1.9</ecNumber>
    </recommendedName>
    <alternativeName>
        <fullName evidence="11">Xylitol dehydrogenase A</fullName>
    </alternativeName>
</protein>
<sequence>MSYNPKTDSLQNLSFILNKPLDLIFAEKPVPKLTDPHEVLVAINYTGICGSDVHYWLHGAIGDFVVKSPMVLGHESAGTIVEIGPAVTSLKVGDRVALEPGYPCRRCAQCMSGKYNLCPEMVFPATPPYDGTLTGFWKAPDDFCYKLPETMTIQEGALCEPLAVAVHIARQVGIKPGDSVVVMGAGPIGLLCAGVAKAFGASIVTSVDIVESKLKFAKDFCATHTYLSQRVSARENAQNILDLIGLPGGADIVIEASGVESSIQASVYVVRNGGTYLQGEVTAHGSFRYGAGDWKIAVDLVASKKVDVRRLISEIVEFKDAEKAFNKVKEGQVIKILIAGPNEKNIANSCKE</sequence>
<comment type="pathway">
    <text evidence="9">Carbohydrate degradation; L-arabinose degradation via L-arabinitol; D-xylulose 5-phosphate from L-arabinose (fungal route): step 4/5.</text>
</comment>
<evidence type="ECO:0000256" key="7">
    <source>
        <dbReference type="ARBA" id="ARBA00023027"/>
    </source>
</evidence>
<evidence type="ECO:0000259" key="17">
    <source>
        <dbReference type="SMART" id="SM00829"/>
    </source>
</evidence>
<comment type="pathway">
    <text evidence="12">Carbohydrate degradation; L-arabinose degradation via L-arabinitol; D-xylulose 5-phosphate from L-arabinose (fungal route): step 2/5.</text>
</comment>
<keyword evidence="5" id="KW-0119">Carbohydrate metabolism</keyword>
<evidence type="ECO:0000256" key="6">
    <source>
        <dbReference type="ARBA" id="ARBA00023002"/>
    </source>
</evidence>
<dbReference type="HOGENOM" id="CLU_026673_11_5_1"/>
<dbReference type="KEGG" id="tmn:UCRPA7_5640"/>
<evidence type="ECO:0000256" key="5">
    <source>
        <dbReference type="ARBA" id="ARBA00022935"/>
    </source>
</evidence>
<dbReference type="Pfam" id="PF08240">
    <property type="entry name" value="ADH_N"/>
    <property type="match status" value="1"/>
</dbReference>
<dbReference type="PANTHER" id="PTHR43161:SF9">
    <property type="entry name" value="SORBITOL DEHYDROGENASE"/>
    <property type="match status" value="1"/>
</dbReference>
<feature type="domain" description="Enoyl reductase (ER)" evidence="17">
    <location>
        <begin position="19"/>
        <end position="338"/>
    </location>
</feature>
<dbReference type="GO" id="GO:0050019">
    <property type="term" value="F:L-arabinitol 4-dehydrogenase activity"/>
    <property type="evidence" value="ECO:0007669"/>
    <property type="project" value="UniProtKB-EC"/>
</dbReference>
<evidence type="ECO:0000256" key="3">
    <source>
        <dbReference type="ARBA" id="ARBA00022723"/>
    </source>
</evidence>